<accession>A0ABS4AX30</accession>
<protein>
    <recommendedName>
        <fullName evidence="3">Lipoprotein</fullName>
    </recommendedName>
</protein>
<name>A0ABS4AX30_9PROT</name>
<dbReference type="Proteomes" id="UP000680815">
    <property type="component" value="Unassembled WGS sequence"/>
</dbReference>
<comment type="caution">
    <text evidence="1">The sequence shown here is derived from an EMBL/GenBank/DDBJ whole genome shotgun (WGS) entry which is preliminary data.</text>
</comment>
<keyword evidence="2" id="KW-1185">Reference proteome</keyword>
<dbReference type="PROSITE" id="PS51257">
    <property type="entry name" value="PROKAR_LIPOPROTEIN"/>
    <property type="match status" value="1"/>
</dbReference>
<organism evidence="1 2">
    <name type="scientific">Roseomonas nitratireducens</name>
    <dbReference type="NCBI Taxonomy" id="2820810"/>
    <lineage>
        <taxon>Bacteria</taxon>
        <taxon>Pseudomonadati</taxon>
        <taxon>Pseudomonadota</taxon>
        <taxon>Alphaproteobacteria</taxon>
        <taxon>Acetobacterales</taxon>
        <taxon>Roseomonadaceae</taxon>
        <taxon>Roseomonas</taxon>
    </lineage>
</organism>
<evidence type="ECO:0000313" key="1">
    <source>
        <dbReference type="EMBL" id="MBP0465923.1"/>
    </source>
</evidence>
<proteinExistence type="predicted"/>
<evidence type="ECO:0000313" key="2">
    <source>
        <dbReference type="Proteomes" id="UP000680815"/>
    </source>
</evidence>
<evidence type="ECO:0008006" key="3">
    <source>
        <dbReference type="Google" id="ProtNLM"/>
    </source>
</evidence>
<gene>
    <name evidence="1" type="ORF">J5Y09_18500</name>
</gene>
<reference evidence="1 2" key="1">
    <citation type="submission" date="2021-03" db="EMBL/GenBank/DDBJ databases">
        <authorList>
            <person name="So Y."/>
        </authorList>
    </citation>
    <scope>NUCLEOTIDE SEQUENCE [LARGE SCALE GENOMIC DNA]</scope>
    <source>
        <strain evidence="1 2">PWR1</strain>
    </source>
</reference>
<dbReference type="RefSeq" id="WP_209353305.1">
    <property type="nucleotide sequence ID" value="NZ_JAGIYZ010000020.1"/>
</dbReference>
<dbReference type="EMBL" id="JAGIYZ010000020">
    <property type="protein sequence ID" value="MBP0465923.1"/>
    <property type="molecule type" value="Genomic_DNA"/>
</dbReference>
<sequence length="146" mass="15002">MPPGLRPACLLPLLLMGCAAEREAEQARAMEQALRSARAGLVAPAAPAVRPPTPTQARPPAGAVSSAAALAGLRAEDLRRRLGEPALRRPEGDAEIWLYEAPGCRLDVILYPEGGALLVGHAAARAHGGARVTEAACLAALPGRAP</sequence>